<feature type="transmembrane region" description="Helical" evidence="1">
    <location>
        <begin position="142"/>
        <end position="167"/>
    </location>
</feature>
<feature type="transmembrane region" description="Helical" evidence="1">
    <location>
        <begin position="105"/>
        <end position="122"/>
    </location>
</feature>
<feature type="transmembrane region" description="Helical" evidence="1">
    <location>
        <begin position="173"/>
        <end position="192"/>
    </location>
</feature>
<keyword evidence="1" id="KW-0472">Membrane</keyword>
<feature type="non-terminal residue" evidence="2">
    <location>
        <position position="196"/>
    </location>
</feature>
<feature type="transmembrane region" description="Helical" evidence="1">
    <location>
        <begin position="30"/>
        <end position="49"/>
    </location>
</feature>
<evidence type="ECO:0000313" key="2">
    <source>
        <dbReference type="EMBL" id="KZV84464.1"/>
    </source>
</evidence>
<dbReference type="OrthoDB" id="2796825at2759"/>
<dbReference type="Proteomes" id="UP000077266">
    <property type="component" value="Unassembled WGS sequence"/>
</dbReference>
<evidence type="ECO:0000313" key="3">
    <source>
        <dbReference type="Proteomes" id="UP000077266"/>
    </source>
</evidence>
<keyword evidence="1" id="KW-0812">Transmembrane</keyword>
<sequence length="196" mass="21665">MFIDDRGIPGGPPAFFLKNFNVWPNTVSNAALLVNGLLADGLIIWRCYIIWDANRYIVAVPILVFTASAVFSMLTLWETTRPGNNPWSSIRFAIPYFSLRTPRKVLVLNISLTALIVGRLLWHRRRLRRALRVQGSTLGRTYLGVAAMLIESAALYCLTSTALIISFAVGSNVAALAVPLLGEVMVCLIRSFTTPL</sequence>
<dbReference type="EMBL" id="KV426224">
    <property type="protein sequence ID" value="KZV84464.1"/>
    <property type="molecule type" value="Genomic_DNA"/>
</dbReference>
<feature type="transmembrane region" description="Helical" evidence="1">
    <location>
        <begin position="56"/>
        <end position="77"/>
    </location>
</feature>
<dbReference type="STRING" id="1314781.A0A165DG21"/>
<gene>
    <name evidence="2" type="ORF">EXIGLDRAFT_574250</name>
</gene>
<reference evidence="2 3" key="1">
    <citation type="journal article" date="2016" name="Mol. Biol. Evol.">
        <title>Comparative Genomics of Early-Diverging Mushroom-Forming Fungi Provides Insights into the Origins of Lignocellulose Decay Capabilities.</title>
        <authorList>
            <person name="Nagy L.G."/>
            <person name="Riley R."/>
            <person name="Tritt A."/>
            <person name="Adam C."/>
            <person name="Daum C."/>
            <person name="Floudas D."/>
            <person name="Sun H."/>
            <person name="Yadav J.S."/>
            <person name="Pangilinan J."/>
            <person name="Larsson K.H."/>
            <person name="Matsuura K."/>
            <person name="Barry K."/>
            <person name="Labutti K."/>
            <person name="Kuo R."/>
            <person name="Ohm R.A."/>
            <person name="Bhattacharya S.S."/>
            <person name="Shirouzu T."/>
            <person name="Yoshinaga Y."/>
            <person name="Martin F.M."/>
            <person name="Grigoriev I.V."/>
            <person name="Hibbett D.S."/>
        </authorList>
    </citation>
    <scope>NUCLEOTIDE SEQUENCE [LARGE SCALE GENOMIC DNA]</scope>
    <source>
        <strain evidence="2 3">HHB12029</strain>
    </source>
</reference>
<proteinExistence type="predicted"/>
<name>A0A165DG21_EXIGL</name>
<dbReference type="InParanoid" id="A0A165DG21"/>
<keyword evidence="1" id="KW-1133">Transmembrane helix</keyword>
<dbReference type="AlphaFoldDB" id="A0A165DG21"/>
<keyword evidence="3" id="KW-1185">Reference proteome</keyword>
<protein>
    <submittedName>
        <fullName evidence="2">Uncharacterized protein</fullName>
    </submittedName>
</protein>
<accession>A0A165DG21</accession>
<evidence type="ECO:0000256" key="1">
    <source>
        <dbReference type="SAM" id="Phobius"/>
    </source>
</evidence>
<organism evidence="2 3">
    <name type="scientific">Exidia glandulosa HHB12029</name>
    <dbReference type="NCBI Taxonomy" id="1314781"/>
    <lineage>
        <taxon>Eukaryota</taxon>
        <taxon>Fungi</taxon>
        <taxon>Dikarya</taxon>
        <taxon>Basidiomycota</taxon>
        <taxon>Agaricomycotina</taxon>
        <taxon>Agaricomycetes</taxon>
        <taxon>Auriculariales</taxon>
        <taxon>Exidiaceae</taxon>
        <taxon>Exidia</taxon>
    </lineage>
</organism>